<dbReference type="EMBL" id="JAAAJB010001416">
    <property type="protein sequence ID" value="KAG0248006.1"/>
    <property type="molecule type" value="Genomic_DNA"/>
</dbReference>
<dbReference type="InterPro" id="IPR013766">
    <property type="entry name" value="Thioredoxin_domain"/>
</dbReference>
<dbReference type="OrthoDB" id="2121326at2759"/>
<evidence type="ECO:0000256" key="1">
    <source>
        <dbReference type="ARBA" id="ARBA00023157"/>
    </source>
</evidence>
<sequence length="107" mass="11843">TKMVRTVETSEEFHNALKANKRVIVKFFGDWCGPCKQILPEYEALEQAHPEVVFLKVNIGELLDIAELAQVLSTPTFQTFLDGQVVERIRGANLGQLTSAVENVAAA</sequence>
<dbReference type="InterPro" id="IPR036249">
    <property type="entry name" value="Thioredoxin-like_sf"/>
</dbReference>
<keyword evidence="2" id="KW-0676">Redox-active center</keyword>
<dbReference type="CDD" id="cd02947">
    <property type="entry name" value="TRX_family"/>
    <property type="match status" value="1"/>
</dbReference>
<comment type="caution">
    <text evidence="4">The sequence shown here is derived from an EMBL/GenBank/DDBJ whole genome shotgun (WGS) entry which is preliminary data.</text>
</comment>
<keyword evidence="1 2" id="KW-1015">Disulfide bond</keyword>
<keyword evidence="5" id="KW-1185">Reference proteome</keyword>
<feature type="disulfide bond" description="Redox-active" evidence="2">
    <location>
        <begin position="32"/>
        <end position="35"/>
    </location>
</feature>
<dbReference type="AlphaFoldDB" id="A0A9P6PK82"/>
<dbReference type="InterPro" id="IPR017937">
    <property type="entry name" value="Thioredoxin_CS"/>
</dbReference>
<dbReference type="Gene3D" id="3.40.30.10">
    <property type="entry name" value="Glutaredoxin"/>
    <property type="match status" value="1"/>
</dbReference>
<feature type="domain" description="Thioredoxin" evidence="3">
    <location>
        <begin position="1"/>
        <end position="106"/>
    </location>
</feature>
<organism evidence="4 5">
    <name type="scientific">Actinomortierella ambigua</name>
    <dbReference type="NCBI Taxonomy" id="1343610"/>
    <lineage>
        <taxon>Eukaryota</taxon>
        <taxon>Fungi</taxon>
        <taxon>Fungi incertae sedis</taxon>
        <taxon>Mucoromycota</taxon>
        <taxon>Mortierellomycotina</taxon>
        <taxon>Mortierellomycetes</taxon>
        <taxon>Mortierellales</taxon>
        <taxon>Mortierellaceae</taxon>
        <taxon>Actinomortierella</taxon>
    </lineage>
</organism>
<dbReference type="PROSITE" id="PS51352">
    <property type="entry name" value="THIOREDOXIN_2"/>
    <property type="match status" value="1"/>
</dbReference>
<dbReference type="PANTHER" id="PTHR46115">
    <property type="entry name" value="THIOREDOXIN-LIKE PROTEIN 1"/>
    <property type="match status" value="1"/>
</dbReference>
<dbReference type="PROSITE" id="PS00194">
    <property type="entry name" value="THIOREDOXIN_1"/>
    <property type="match status" value="1"/>
</dbReference>
<protein>
    <recommendedName>
        <fullName evidence="3">Thioredoxin domain-containing protein</fullName>
    </recommendedName>
</protein>
<name>A0A9P6PK82_9FUNG</name>
<evidence type="ECO:0000259" key="3">
    <source>
        <dbReference type="PROSITE" id="PS51352"/>
    </source>
</evidence>
<evidence type="ECO:0000313" key="4">
    <source>
        <dbReference type="EMBL" id="KAG0248006.1"/>
    </source>
</evidence>
<evidence type="ECO:0000313" key="5">
    <source>
        <dbReference type="Proteomes" id="UP000807716"/>
    </source>
</evidence>
<reference evidence="4" key="1">
    <citation type="journal article" date="2020" name="Fungal Divers.">
        <title>Resolving the Mortierellaceae phylogeny through synthesis of multi-gene phylogenetics and phylogenomics.</title>
        <authorList>
            <person name="Vandepol N."/>
            <person name="Liber J."/>
            <person name="Desiro A."/>
            <person name="Na H."/>
            <person name="Kennedy M."/>
            <person name="Barry K."/>
            <person name="Grigoriev I.V."/>
            <person name="Miller A.N."/>
            <person name="O'Donnell K."/>
            <person name="Stajich J.E."/>
            <person name="Bonito G."/>
        </authorList>
    </citation>
    <scope>NUCLEOTIDE SEQUENCE</scope>
    <source>
        <strain evidence="4">BC1065</strain>
    </source>
</reference>
<dbReference type="PIRSF" id="PIRSF000077">
    <property type="entry name" value="Thioredoxin"/>
    <property type="match status" value="1"/>
</dbReference>
<evidence type="ECO:0000256" key="2">
    <source>
        <dbReference type="PIRSR" id="PIRSR000077-4"/>
    </source>
</evidence>
<dbReference type="SUPFAM" id="SSF52833">
    <property type="entry name" value="Thioredoxin-like"/>
    <property type="match status" value="1"/>
</dbReference>
<dbReference type="Pfam" id="PF00085">
    <property type="entry name" value="Thioredoxin"/>
    <property type="match status" value="1"/>
</dbReference>
<feature type="non-terminal residue" evidence="4">
    <location>
        <position position="1"/>
    </location>
</feature>
<dbReference type="InterPro" id="IPR005746">
    <property type="entry name" value="Thioredoxin"/>
</dbReference>
<gene>
    <name evidence="4" type="ORF">DFQ27_001295</name>
</gene>
<proteinExistence type="predicted"/>
<accession>A0A9P6PK82</accession>
<dbReference type="GO" id="GO:0015035">
    <property type="term" value="F:protein-disulfide reductase activity"/>
    <property type="evidence" value="ECO:0007669"/>
    <property type="project" value="InterPro"/>
</dbReference>
<dbReference type="Proteomes" id="UP000807716">
    <property type="component" value="Unassembled WGS sequence"/>
</dbReference>